<reference evidence="1" key="1">
    <citation type="submission" date="2018-02" db="EMBL/GenBank/DDBJ databases">
        <title>Rhizophora mucronata_Transcriptome.</title>
        <authorList>
            <person name="Meera S.P."/>
            <person name="Sreeshan A."/>
            <person name="Augustine A."/>
        </authorList>
    </citation>
    <scope>NUCLEOTIDE SEQUENCE</scope>
    <source>
        <tissue evidence="1">Leaf</tissue>
    </source>
</reference>
<dbReference type="EMBL" id="GGEC01086832">
    <property type="protein sequence ID" value="MBX67316.1"/>
    <property type="molecule type" value="Transcribed_RNA"/>
</dbReference>
<protein>
    <submittedName>
        <fullName evidence="1">Uncharacterized protein</fullName>
    </submittedName>
</protein>
<accession>A0A2P2QJZ4</accession>
<evidence type="ECO:0000313" key="1">
    <source>
        <dbReference type="EMBL" id="MBX67316.1"/>
    </source>
</evidence>
<sequence>MQKHCINNIVQ</sequence>
<proteinExistence type="predicted"/>
<name>A0A2P2QJZ4_RHIMU</name>
<organism evidence="1">
    <name type="scientific">Rhizophora mucronata</name>
    <name type="common">Asiatic mangrove</name>
    <dbReference type="NCBI Taxonomy" id="61149"/>
    <lineage>
        <taxon>Eukaryota</taxon>
        <taxon>Viridiplantae</taxon>
        <taxon>Streptophyta</taxon>
        <taxon>Embryophyta</taxon>
        <taxon>Tracheophyta</taxon>
        <taxon>Spermatophyta</taxon>
        <taxon>Magnoliopsida</taxon>
        <taxon>eudicotyledons</taxon>
        <taxon>Gunneridae</taxon>
        <taxon>Pentapetalae</taxon>
        <taxon>rosids</taxon>
        <taxon>fabids</taxon>
        <taxon>Malpighiales</taxon>
        <taxon>Rhizophoraceae</taxon>
        <taxon>Rhizophora</taxon>
    </lineage>
</organism>